<comment type="caution">
    <text evidence="11">The sequence shown here is derived from an EMBL/GenBank/DDBJ whole genome shotgun (WGS) entry which is preliminary data.</text>
</comment>
<comment type="similarity">
    <text evidence="1">Belongs to the helicase family. SKI2 subfamily.</text>
</comment>
<protein>
    <recommendedName>
        <fullName evidence="6">Probable helicase HelY</fullName>
    </recommendedName>
</protein>
<evidence type="ECO:0000313" key="12">
    <source>
        <dbReference type="Proteomes" id="UP000020103"/>
    </source>
</evidence>
<dbReference type="SMART" id="SM01142">
    <property type="entry name" value="DSHCT"/>
    <property type="match status" value="1"/>
</dbReference>
<keyword evidence="5" id="KW-0067">ATP-binding</keyword>
<dbReference type="GO" id="GO:0003676">
    <property type="term" value="F:nucleic acid binding"/>
    <property type="evidence" value="ECO:0007669"/>
    <property type="project" value="InterPro"/>
</dbReference>
<feature type="region of interest" description="Disordered" evidence="8">
    <location>
        <begin position="649"/>
        <end position="673"/>
    </location>
</feature>
<dbReference type="EMBL" id="JAOF01000001">
    <property type="protein sequence ID" value="EUA48827.1"/>
    <property type="molecule type" value="Genomic_DNA"/>
</dbReference>
<feature type="coiled-coil region" evidence="7">
    <location>
        <begin position="696"/>
        <end position="723"/>
    </location>
</feature>
<dbReference type="InterPro" id="IPR001650">
    <property type="entry name" value="Helicase_C-like"/>
</dbReference>
<dbReference type="GO" id="GO:0005524">
    <property type="term" value="F:ATP binding"/>
    <property type="evidence" value="ECO:0007669"/>
    <property type="project" value="UniProtKB-KW"/>
</dbReference>
<evidence type="ECO:0000256" key="8">
    <source>
        <dbReference type="SAM" id="MobiDB-lite"/>
    </source>
</evidence>
<evidence type="ECO:0000256" key="1">
    <source>
        <dbReference type="ARBA" id="ARBA00010140"/>
    </source>
</evidence>
<dbReference type="Pfam" id="PF00270">
    <property type="entry name" value="DEAD"/>
    <property type="match status" value="1"/>
</dbReference>
<dbReference type="InterPro" id="IPR050699">
    <property type="entry name" value="RNA-DNA_Helicase"/>
</dbReference>
<dbReference type="PANTHER" id="PTHR12131:SF1">
    <property type="entry name" value="ATP-DEPENDENT RNA HELICASE SUPV3L1, MITOCHONDRIAL-RELATED"/>
    <property type="match status" value="1"/>
</dbReference>
<evidence type="ECO:0000256" key="5">
    <source>
        <dbReference type="ARBA" id="ARBA00022840"/>
    </source>
</evidence>
<feature type="compositionally biased region" description="Basic and acidic residues" evidence="8">
    <location>
        <begin position="662"/>
        <end position="673"/>
    </location>
</feature>
<feature type="domain" description="Helicase C-terminal" evidence="10">
    <location>
        <begin position="274"/>
        <end position="478"/>
    </location>
</feature>
<evidence type="ECO:0000256" key="3">
    <source>
        <dbReference type="ARBA" id="ARBA00022801"/>
    </source>
</evidence>
<dbReference type="Pfam" id="PF08148">
    <property type="entry name" value="DSHCT"/>
    <property type="match status" value="1"/>
</dbReference>
<dbReference type="FunFam" id="1.10.3380.30:FF:000012">
    <property type="entry name" value="Probable helicase HelY"/>
    <property type="match status" value="1"/>
</dbReference>
<evidence type="ECO:0000256" key="7">
    <source>
        <dbReference type="SAM" id="Coils"/>
    </source>
</evidence>
<evidence type="ECO:0000259" key="9">
    <source>
        <dbReference type="PROSITE" id="PS51192"/>
    </source>
</evidence>
<name>A0A829Q9B4_9MYCO</name>
<proteinExistence type="inferred from homology"/>
<keyword evidence="2" id="KW-0547">Nucleotide-binding</keyword>
<evidence type="ECO:0000256" key="4">
    <source>
        <dbReference type="ARBA" id="ARBA00022806"/>
    </source>
</evidence>
<dbReference type="GO" id="GO:0070478">
    <property type="term" value="P:nuclear-transcribed mRNA catabolic process, 3'-5' exonucleolytic nonsense-mediated decay"/>
    <property type="evidence" value="ECO:0007669"/>
    <property type="project" value="TreeGrafter"/>
</dbReference>
<dbReference type="SUPFAM" id="SSF52540">
    <property type="entry name" value="P-loop containing nucleoside triphosphate hydrolases"/>
    <property type="match status" value="1"/>
</dbReference>
<keyword evidence="3" id="KW-0378">Hydrolase</keyword>
<dbReference type="GO" id="GO:0004386">
    <property type="term" value="F:helicase activity"/>
    <property type="evidence" value="ECO:0007669"/>
    <property type="project" value="UniProtKB-KW"/>
</dbReference>
<dbReference type="Gene3D" id="3.40.50.300">
    <property type="entry name" value="P-loop containing nucleotide triphosphate hydrolases"/>
    <property type="match status" value="2"/>
</dbReference>
<evidence type="ECO:0000256" key="6">
    <source>
        <dbReference type="ARBA" id="ARBA00067911"/>
    </source>
</evidence>
<dbReference type="SMART" id="SM00490">
    <property type="entry name" value="HELICc"/>
    <property type="match status" value="1"/>
</dbReference>
<dbReference type="GO" id="GO:0055087">
    <property type="term" value="C:Ski complex"/>
    <property type="evidence" value="ECO:0007669"/>
    <property type="project" value="TreeGrafter"/>
</dbReference>
<dbReference type="Proteomes" id="UP000020103">
    <property type="component" value="Unassembled WGS sequence"/>
</dbReference>
<sequence>MTTVPPPQLRAFSEGLSFALDPFQVRACTALENGHGVLVCAPTGAGKTIVGEFAVHLALAAGRKCFYTTPIKALSNQKHNDLVSVYGPEKVGLLTGDSSINSDAPVVVMTTEVLRNMLYADSPALHGLSYVVMDEVHFLADRFRGAVWEEVILHLPEDVALASLSATVSNAEEFGGWIQTVRGDTTVVVDETRPVPLWQHVMVGRRLFDLFDGDEPLGRRASGGTGNPSQVDPGLTRYIAQRRQADRFADFDRPRRRGPQQRTSRPPTLYRPPSRPEVITRLDEDGLLPAITFIFSRAGCDGAVAQCLRSRLRLTTEEERREIIAIIDRRTEGLPEADLDVLGYWQWREGLLRGIAAHHAGMLPVFRHTVEELFTKGLVKAVFATETLALGINMPARTVVLERLVKFNGEQHAALTPGEYTQLTGRAGRRGIDVEGHAVVLWTPEVEPTEIAGLASTRTFPLRSSFAPSYNMTINLVHRMGPDPARELLERSFAQYQADRSVVGLVRGIERGRKMLDEIAGELDGHDGSVLQYVRLRAGLTERERAAARASRLERRGAANDALAALKRGDVIAIPHGRRNGVAVVLEPAHDDEDPRPLVLTEHRWAGRISSADYSGGAEPLGSIALPKRVEHRQPKVRRDVASALRSALDEGRVRRPQPGKRRTDGRHGDADADLERLRREIREHPVHHAPNREELARAGERYLRIERDNAQLQKKVAAATNSLARTFDRILALLAERGYVEDSAELGMKVTQDGMLLARIYSESDLLVAECLRRGLWAGLKPAELAAVASAVLYESRGDTVSATGEAPTAALRGALAETHRALARLRRDEQQHHLSPTREIDEGFVAAVYRWATTGDLAASLEAAGDTGTALPAGDFVRWCRQVVDLLDQIHKAAPDAEVRSAAKAAVGDVRRGVVAVDGT</sequence>
<feature type="region of interest" description="Disordered" evidence="8">
    <location>
        <begin position="249"/>
        <end position="275"/>
    </location>
</feature>
<dbReference type="PROSITE" id="PS51192">
    <property type="entry name" value="HELICASE_ATP_BIND_1"/>
    <property type="match status" value="1"/>
</dbReference>
<feature type="domain" description="Helicase ATP-binding" evidence="9">
    <location>
        <begin position="28"/>
        <end position="186"/>
    </location>
</feature>
<organism evidence="11 12">
    <name type="scientific">Mycobacteroides abscessus 21</name>
    <dbReference type="NCBI Taxonomy" id="1299324"/>
    <lineage>
        <taxon>Bacteria</taxon>
        <taxon>Bacillati</taxon>
        <taxon>Actinomycetota</taxon>
        <taxon>Actinomycetes</taxon>
        <taxon>Mycobacteriales</taxon>
        <taxon>Mycobacteriaceae</taxon>
        <taxon>Mycobacteroides</taxon>
        <taxon>Mycobacteroides abscessus</taxon>
    </lineage>
</organism>
<evidence type="ECO:0000259" key="10">
    <source>
        <dbReference type="PROSITE" id="PS51194"/>
    </source>
</evidence>
<dbReference type="SMART" id="SM00487">
    <property type="entry name" value="DEXDc"/>
    <property type="match status" value="1"/>
</dbReference>
<keyword evidence="4 11" id="KW-0347">Helicase</keyword>
<dbReference type="InterPro" id="IPR014001">
    <property type="entry name" value="Helicase_ATP-bd"/>
</dbReference>
<reference evidence="11 12" key="1">
    <citation type="submission" date="2013-12" db="EMBL/GenBank/DDBJ databases">
        <authorList>
            <person name="Madinger N."/>
            <person name="Lenaerts A."/>
            <person name="Ordway D."/>
            <person name="DeGroote M.A."/>
            <person name="Parker T."/>
            <person name="Sizemore C."/>
            <person name="Tallon L.J."/>
            <person name="Sadzewicz L.K."/>
            <person name="Sengamalay N."/>
            <person name="Fraser C.M."/>
            <person name="Hine E."/>
            <person name="Shefchek K.A."/>
            <person name="Das S.P."/>
            <person name="Tettelin H."/>
        </authorList>
    </citation>
    <scope>NUCLEOTIDE SEQUENCE [LARGE SCALE GENOMIC DNA]</scope>
    <source>
        <strain evidence="11 12">21</strain>
    </source>
</reference>
<dbReference type="CDD" id="cd18795">
    <property type="entry name" value="SF2_C_Ski2"/>
    <property type="match status" value="1"/>
</dbReference>
<dbReference type="Pfam" id="PF26090">
    <property type="entry name" value="SH3_HelY"/>
    <property type="match status" value="1"/>
</dbReference>
<dbReference type="GO" id="GO:0016787">
    <property type="term" value="F:hydrolase activity"/>
    <property type="evidence" value="ECO:0007669"/>
    <property type="project" value="UniProtKB-KW"/>
</dbReference>
<accession>A0A829Q9B4</accession>
<dbReference type="AlphaFoldDB" id="A0A829Q9B4"/>
<dbReference type="InterPro" id="IPR012961">
    <property type="entry name" value="Ski2/MTR4_C"/>
</dbReference>
<gene>
    <name evidence="11" type="ORF">I543_2312</name>
</gene>
<dbReference type="InterPro" id="IPR058621">
    <property type="entry name" value="SH3_HelY"/>
</dbReference>
<dbReference type="PANTHER" id="PTHR12131">
    <property type="entry name" value="ATP-DEPENDENT RNA AND DNA HELICASE"/>
    <property type="match status" value="1"/>
</dbReference>
<dbReference type="Pfam" id="PF00271">
    <property type="entry name" value="Helicase_C"/>
    <property type="match status" value="1"/>
</dbReference>
<evidence type="ECO:0000256" key="2">
    <source>
        <dbReference type="ARBA" id="ARBA00022741"/>
    </source>
</evidence>
<dbReference type="PROSITE" id="PS51194">
    <property type="entry name" value="HELICASE_CTER"/>
    <property type="match status" value="1"/>
</dbReference>
<dbReference type="InterPro" id="IPR011545">
    <property type="entry name" value="DEAD/DEAH_box_helicase_dom"/>
</dbReference>
<dbReference type="InterPro" id="IPR027417">
    <property type="entry name" value="P-loop_NTPase"/>
</dbReference>
<keyword evidence="7" id="KW-0175">Coiled coil</keyword>
<evidence type="ECO:0000313" key="11">
    <source>
        <dbReference type="EMBL" id="EUA48827.1"/>
    </source>
</evidence>
<dbReference type="Gene3D" id="1.10.3380.30">
    <property type="match status" value="1"/>
</dbReference>